<protein>
    <submittedName>
        <fullName evidence="1">Uncharacterized protein</fullName>
    </submittedName>
</protein>
<organism evidence="1">
    <name type="scientific">bioreactor metagenome</name>
    <dbReference type="NCBI Taxonomy" id="1076179"/>
    <lineage>
        <taxon>unclassified sequences</taxon>
        <taxon>metagenomes</taxon>
        <taxon>ecological metagenomes</taxon>
    </lineage>
</organism>
<dbReference type="EMBL" id="VSSQ01080721">
    <property type="protein sequence ID" value="MPN29847.1"/>
    <property type="molecule type" value="Genomic_DNA"/>
</dbReference>
<dbReference type="AlphaFoldDB" id="A0A645GSG4"/>
<sequence>MALVLPAEQPIDGAVVVRVEAALPRCAGLAQQLGDQLLQRIRCAVVLVASGLVDQRDLAGGGKSAHDRQAVTDDALACAVQRACNGCVHHGGGHVRDDACREELSLASRWQQNRPG</sequence>
<evidence type="ECO:0000313" key="1">
    <source>
        <dbReference type="EMBL" id="MPN29847.1"/>
    </source>
</evidence>
<reference evidence="1" key="1">
    <citation type="submission" date="2019-08" db="EMBL/GenBank/DDBJ databases">
        <authorList>
            <person name="Kucharzyk K."/>
            <person name="Murdoch R.W."/>
            <person name="Higgins S."/>
            <person name="Loffler F."/>
        </authorList>
    </citation>
    <scope>NUCLEOTIDE SEQUENCE</scope>
</reference>
<comment type="caution">
    <text evidence="1">The sequence shown here is derived from an EMBL/GenBank/DDBJ whole genome shotgun (WGS) entry which is preliminary data.</text>
</comment>
<accession>A0A645GSG4</accession>
<gene>
    <name evidence="1" type="ORF">SDC9_177300</name>
</gene>
<proteinExistence type="predicted"/>
<name>A0A645GSG4_9ZZZZ</name>